<dbReference type="AlphaFoldDB" id="D7DHW6"/>
<dbReference type="GO" id="GO:0016887">
    <property type="term" value="F:ATP hydrolysis activity"/>
    <property type="evidence" value="ECO:0007669"/>
    <property type="project" value="InterPro"/>
</dbReference>
<dbReference type="STRING" id="666681.M301_1268"/>
<dbReference type="Proteomes" id="UP000000383">
    <property type="component" value="Chromosome"/>
</dbReference>
<dbReference type="InterPro" id="IPR052026">
    <property type="entry name" value="ExeA_AAA_ATPase_DNA-bind"/>
</dbReference>
<evidence type="ECO:0000259" key="1">
    <source>
        <dbReference type="Pfam" id="PF13401"/>
    </source>
</evidence>
<dbReference type="InterPro" id="IPR049945">
    <property type="entry name" value="AAA_22"/>
</dbReference>
<dbReference type="SUPFAM" id="SSF52540">
    <property type="entry name" value="P-loop containing nucleoside triphosphate hydrolases"/>
    <property type="match status" value="1"/>
</dbReference>
<organism evidence="2 3">
    <name type="scientific">Methylotenera versatilis (strain 301)</name>
    <dbReference type="NCBI Taxonomy" id="666681"/>
    <lineage>
        <taxon>Bacteria</taxon>
        <taxon>Pseudomonadati</taxon>
        <taxon>Pseudomonadota</taxon>
        <taxon>Betaproteobacteria</taxon>
        <taxon>Nitrosomonadales</taxon>
        <taxon>Methylophilaceae</taxon>
        <taxon>Methylotenera</taxon>
    </lineage>
</organism>
<evidence type="ECO:0000313" key="3">
    <source>
        <dbReference type="Proteomes" id="UP000000383"/>
    </source>
</evidence>
<dbReference type="PANTHER" id="PTHR35894">
    <property type="entry name" value="GENERAL SECRETION PATHWAY PROTEIN A-RELATED"/>
    <property type="match status" value="1"/>
</dbReference>
<protein>
    <submittedName>
        <fullName evidence="2">General secretion pathway protein, ATPase</fullName>
    </submittedName>
</protein>
<dbReference type="eggNOG" id="COG3267">
    <property type="taxonomic scope" value="Bacteria"/>
</dbReference>
<gene>
    <name evidence="2" type="ordered locus">M301_1268</name>
</gene>
<dbReference type="InterPro" id="IPR027417">
    <property type="entry name" value="P-loop_NTPase"/>
</dbReference>
<name>D7DHW6_METV0</name>
<reference evidence="3" key="1">
    <citation type="submission" date="2010-05" db="EMBL/GenBank/DDBJ databases">
        <title>Complete sequence of Methylotenera sp. 301.</title>
        <authorList>
            <person name="Lucas S."/>
            <person name="Copeland A."/>
            <person name="Lapidus A."/>
            <person name="Cheng J.-F."/>
            <person name="Bruce D."/>
            <person name="Goodwin L."/>
            <person name="Pitluck S."/>
            <person name="Clum A."/>
            <person name="Land M."/>
            <person name="Hauser L."/>
            <person name="Kyrpides N."/>
            <person name="Ivanova N."/>
            <person name="Chistoservova L."/>
            <person name="Kalyuzhnaya M."/>
            <person name="Woyke T."/>
        </authorList>
    </citation>
    <scope>NUCLEOTIDE SEQUENCE [LARGE SCALE GENOMIC DNA]</scope>
    <source>
        <strain evidence="3">301</strain>
    </source>
</reference>
<proteinExistence type="predicted"/>
<evidence type="ECO:0000313" key="2">
    <source>
        <dbReference type="EMBL" id="ADI29651.1"/>
    </source>
</evidence>
<sequence length="302" mass="33726">MMYLKHFGLSEAPFSITPDTSFYFASHSYQEGLNTLLFAILSGEGFIKITGEVGTGKTLLCRKLMSSLDSSFKVAYVPNPYLEPQSLLMVLAEELGIALPTAVTQHALLTALTHALLDFARKDIKVVVCLDEVQAMPIETLEALRLLSNLETEKRKLLQVVIFGQPELEVKLNHASIRQLKQRITFEYQLDRLSRDEMQYYLNHRLIIAGYQGSRMFSGAALTLLYFKSNGVPRLVNILAHKALLAAYGKGKQQVGLAEAFAAISDTKSIESTWRRLRLHGFSLSLFLCICGSAFLVLPKFS</sequence>
<dbReference type="PANTHER" id="PTHR35894:SF7">
    <property type="entry name" value="GENERAL SECRETION PATHWAY PROTEIN A-RELATED"/>
    <property type="match status" value="1"/>
</dbReference>
<keyword evidence="3" id="KW-1185">Reference proteome</keyword>
<reference evidence="2 3" key="2">
    <citation type="journal article" date="2011" name="J. Bacteriol.">
        <title>Genomes of three methylotrophs from a single niche uncover genetic and metabolic divergence of Methylophilaceae.</title>
        <authorList>
            <person name="Lapidus A."/>
            <person name="Clum A."/>
            <person name="Labutti K."/>
            <person name="Kaluzhnaya M.G."/>
            <person name="Lim S."/>
            <person name="Beck D.A."/>
            <person name="Glavina Del Rio T."/>
            <person name="Nolan M."/>
            <person name="Mavromatis K."/>
            <person name="Huntemann M."/>
            <person name="Lucas S."/>
            <person name="Lidstrom M.E."/>
            <person name="Ivanova N."/>
            <person name="Chistoserdova L."/>
        </authorList>
    </citation>
    <scope>NUCLEOTIDE SEQUENCE [LARGE SCALE GENOMIC DNA]</scope>
    <source>
        <strain evidence="2 3">301</strain>
    </source>
</reference>
<accession>D7DHW6</accession>
<dbReference type="Gene3D" id="3.40.50.300">
    <property type="entry name" value="P-loop containing nucleotide triphosphate hydrolases"/>
    <property type="match status" value="1"/>
</dbReference>
<dbReference type="Pfam" id="PF13401">
    <property type="entry name" value="AAA_22"/>
    <property type="match status" value="1"/>
</dbReference>
<dbReference type="EMBL" id="CP002056">
    <property type="protein sequence ID" value="ADI29651.1"/>
    <property type="molecule type" value="Genomic_DNA"/>
</dbReference>
<feature type="domain" description="ORC1/DEAH AAA+ ATPase" evidence="1">
    <location>
        <begin position="42"/>
        <end position="169"/>
    </location>
</feature>
<dbReference type="KEGG" id="meh:M301_1268"/>
<dbReference type="HOGENOM" id="CLU_024125_3_0_4"/>